<organism evidence="1 2">
    <name type="scientific">Hymenobacter cellulosilyticus</name>
    <dbReference type="NCBI Taxonomy" id="2932248"/>
    <lineage>
        <taxon>Bacteria</taxon>
        <taxon>Pseudomonadati</taxon>
        <taxon>Bacteroidota</taxon>
        <taxon>Cytophagia</taxon>
        <taxon>Cytophagales</taxon>
        <taxon>Hymenobacteraceae</taxon>
        <taxon>Hymenobacter</taxon>
    </lineage>
</organism>
<reference evidence="1" key="1">
    <citation type="submission" date="2022-04" db="EMBL/GenBank/DDBJ databases">
        <title>Hymenobacter sp. isolated from the air.</title>
        <authorList>
            <person name="Won M."/>
            <person name="Lee C.-M."/>
            <person name="Woen H.-Y."/>
            <person name="Kwon S.-W."/>
        </authorList>
    </citation>
    <scope>NUCLEOTIDE SEQUENCE</scope>
    <source>
        <strain evidence="1">5116S-3</strain>
    </source>
</reference>
<name>A0A8T9Q2M0_9BACT</name>
<dbReference type="KEGG" id="hcu:MUN79_15045"/>
<protein>
    <submittedName>
        <fullName evidence="1">Uncharacterized protein</fullName>
    </submittedName>
</protein>
<dbReference type="RefSeq" id="WP_244673512.1">
    <property type="nucleotide sequence ID" value="NZ_CP095046.1"/>
</dbReference>
<sequence length="132" mass="14416">MLYPAGPEPRDIWVFGRRASLRFDPALDRPIAQNQISPSFRNFEGCSSVVDEQGTLQFYTNGETVDNRLGKIMPNGTALGGSTSASQGALAVRAVNNAKLYYLFTQGDKESNLQAGLRYSLIDMRLDNGLGP</sequence>
<accession>A0A8T9Q2M0</accession>
<dbReference type="EMBL" id="CP095046">
    <property type="protein sequence ID" value="UOQ70088.1"/>
    <property type="molecule type" value="Genomic_DNA"/>
</dbReference>
<evidence type="ECO:0000313" key="1">
    <source>
        <dbReference type="EMBL" id="UOQ70088.1"/>
    </source>
</evidence>
<proteinExistence type="predicted"/>
<keyword evidence="2" id="KW-1185">Reference proteome</keyword>
<dbReference type="AlphaFoldDB" id="A0A8T9Q2M0"/>
<dbReference type="Proteomes" id="UP000831796">
    <property type="component" value="Chromosome"/>
</dbReference>
<gene>
    <name evidence="1" type="ORF">MUN79_15045</name>
</gene>
<evidence type="ECO:0000313" key="2">
    <source>
        <dbReference type="Proteomes" id="UP000831796"/>
    </source>
</evidence>